<keyword evidence="1" id="KW-0812">Transmembrane</keyword>
<reference evidence="2" key="1">
    <citation type="submission" date="2021-05" db="EMBL/GenBank/DDBJ databases">
        <authorList>
            <person name="Alioto T."/>
            <person name="Alioto T."/>
            <person name="Gomez Garrido J."/>
        </authorList>
    </citation>
    <scope>NUCLEOTIDE SEQUENCE</scope>
</reference>
<evidence type="ECO:0000256" key="1">
    <source>
        <dbReference type="SAM" id="Phobius"/>
    </source>
</evidence>
<dbReference type="AlphaFoldDB" id="A0A8D8Q3Z7"/>
<evidence type="ECO:0000313" key="2">
    <source>
        <dbReference type="EMBL" id="CAG6623978.1"/>
    </source>
</evidence>
<accession>A0A8D8Q3Z7</accession>
<protein>
    <submittedName>
        <fullName evidence="2">Uncharacterized protein</fullName>
    </submittedName>
</protein>
<keyword evidence="1" id="KW-1133">Transmembrane helix</keyword>
<name>A0A8D8Q3Z7_9HEMI</name>
<organism evidence="2">
    <name type="scientific">Cacopsylla melanoneura</name>
    <dbReference type="NCBI Taxonomy" id="428564"/>
    <lineage>
        <taxon>Eukaryota</taxon>
        <taxon>Metazoa</taxon>
        <taxon>Ecdysozoa</taxon>
        <taxon>Arthropoda</taxon>
        <taxon>Hexapoda</taxon>
        <taxon>Insecta</taxon>
        <taxon>Pterygota</taxon>
        <taxon>Neoptera</taxon>
        <taxon>Paraneoptera</taxon>
        <taxon>Hemiptera</taxon>
        <taxon>Sternorrhyncha</taxon>
        <taxon>Psylloidea</taxon>
        <taxon>Psyllidae</taxon>
        <taxon>Psyllinae</taxon>
        <taxon>Cacopsylla</taxon>
    </lineage>
</organism>
<feature type="transmembrane region" description="Helical" evidence="1">
    <location>
        <begin position="43"/>
        <end position="65"/>
    </location>
</feature>
<sequence length="114" mass="13265">MRLLWATLYYIHYPHHILSCSNIPFPYSLQSSLSLPHFICRYIFSFSLSLSLSPLPIFSFLLYPLPSFPYFFSKNQESLLPPFIPLSPPLPSLSLLIDQIKDNKKETQKRTSKV</sequence>
<dbReference type="EMBL" id="HBUF01056053">
    <property type="protein sequence ID" value="CAG6623978.1"/>
    <property type="molecule type" value="Transcribed_RNA"/>
</dbReference>
<keyword evidence="1" id="KW-0472">Membrane</keyword>
<proteinExistence type="predicted"/>